<feature type="transmembrane region" description="Helical" evidence="11">
    <location>
        <begin position="17"/>
        <end position="43"/>
    </location>
</feature>
<dbReference type="SUPFAM" id="SSF158682">
    <property type="entry name" value="TerB-like"/>
    <property type="match status" value="1"/>
</dbReference>
<keyword evidence="10 11" id="KW-0472">Membrane</keyword>
<feature type="transmembrane region" description="Helical" evidence="11">
    <location>
        <begin position="63"/>
        <end position="86"/>
    </location>
</feature>
<keyword evidence="7" id="KW-0862">Zinc</keyword>
<evidence type="ECO:0000256" key="1">
    <source>
        <dbReference type="ARBA" id="ARBA00001947"/>
    </source>
</evidence>
<evidence type="ECO:0000256" key="5">
    <source>
        <dbReference type="ARBA" id="ARBA00022723"/>
    </source>
</evidence>
<keyword evidence="5" id="KW-0479">Metal-binding</keyword>
<dbReference type="EMBL" id="BMYZ01000001">
    <property type="protein sequence ID" value="GGY62600.1"/>
    <property type="molecule type" value="Genomic_DNA"/>
</dbReference>
<evidence type="ECO:0000256" key="2">
    <source>
        <dbReference type="ARBA" id="ARBA00022475"/>
    </source>
</evidence>
<dbReference type="Gene3D" id="3.30.2010.10">
    <property type="entry name" value="Metalloproteases ('zincins'), catalytic domain"/>
    <property type="match status" value="1"/>
</dbReference>
<dbReference type="CDD" id="cd07340">
    <property type="entry name" value="M48B_Htpx_like"/>
    <property type="match status" value="1"/>
</dbReference>
<evidence type="ECO:0000256" key="7">
    <source>
        <dbReference type="ARBA" id="ARBA00022833"/>
    </source>
</evidence>
<feature type="transmembrane region" description="Helical" evidence="11">
    <location>
        <begin position="196"/>
        <end position="214"/>
    </location>
</feature>
<evidence type="ECO:0000313" key="13">
    <source>
        <dbReference type="EMBL" id="GGY62600.1"/>
    </source>
</evidence>
<reference evidence="14" key="1">
    <citation type="journal article" date="2019" name="Int. J. Syst. Evol. Microbiol.">
        <title>The Global Catalogue of Microorganisms (GCM) 10K type strain sequencing project: providing services to taxonomists for standard genome sequencing and annotation.</title>
        <authorList>
            <consortium name="The Broad Institute Genomics Platform"/>
            <consortium name="The Broad Institute Genome Sequencing Center for Infectious Disease"/>
            <person name="Wu L."/>
            <person name="Ma J."/>
        </authorList>
    </citation>
    <scope>NUCLEOTIDE SEQUENCE [LARGE SCALE GENOMIC DNA]</scope>
    <source>
        <strain evidence="14">KCTC 32239</strain>
    </source>
</reference>
<evidence type="ECO:0000313" key="14">
    <source>
        <dbReference type="Proteomes" id="UP000619761"/>
    </source>
</evidence>
<proteinExistence type="predicted"/>
<evidence type="ECO:0000256" key="11">
    <source>
        <dbReference type="SAM" id="Phobius"/>
    </source>
</evidence>
<evidence type="ECO:0000256" key="6">
    <source>
        <dbReference type="ARBA" id="ARBA00022801"/>
    </source>
</evidence>
<name>A0ABQ3ASG5_9GAMM</name>
<evidence type="ECO:0000256" key="3">
    <source>
        <dbReference type="ARBA" id="ARBA00022670"/>
    </source>
</evidence>
<comment type="cofactor">
    <cofactor evidence="1">
        <name>Zn(2+)</name>
        <dbReference type="ChEBI" id="CHEBI:29105"/>
    </cofactor>
</comment>
<dbReference type="PANTHER" id="PTHR43221:SF2">
    <property type="entry name" value="PROTEASE HTPX HOMOLOG"/>
    <property type="match status" value="1"/>
</dbReference>
<dbReference type="InterPro" id="IPR001915">
    <property type="entry name" value="Peptidase_M48"/>
</dbReference>
<keyword evidence="14" id="KW-1185">Reference proteome</keyword>
<keyword evidence="3 13" id="KW-0645">Protease</keyword>
<comment type="caution">
    <text evidence="13">The sequence shown here is derived from an EMBL/GenBank/DDBJ whole genome shotgun (WGS) entry which is preliminary data.</text>
</comment>
<dbReference type="Proteomes" id="UP000619761">
    <property type="component" value="Unassembled WGS sequence"/>
</dbReference>
<evidence type="ECO:0000259" key="12">
    <source>
        <dbReference type="Pfam" id="PF01435"/>
    </source>
</evidence>
<dbReference type="GO" id="GO:0008233">
    <property type="term" value="F:peptidase activity"/>
    <property type="evidence" value="ECO:0007669"/>
    <property type="project" value="UniProtKB-KW"/>
</dbReference>
<dbReference type="InterPro" id="IPR029024">
    <property type="entry name" value="TerB-like"/>
</dbReference>
<dbReference type="GO" id="GO:0006508">
    <property type="term" value="P:proteolysis"/>
    <property type="evidence" value="ECO:0007669"/>
    <property type="project" value="UniProtKB-KW"/>
</dbReference>
<gene>
    <name evidence="13" type="ORF">GCM10011613_02630</name>
</gene>
<dbReference type="PANTHER" id="PTHR43221">
    <property type="entry name" value="PROTEASE HTPX"/>
    <property type="match status" value="1"/>
</dbReference>
<sequence length="651" mass="71764">MNFFEQQDLAYRNTKRLIVLLCLAVLSLIAVTTFFCAAVFYYMEQNTHNYLANAGLWQGITHAMSWQMLGGISFSVCAVIFLGSLYKLFQLSSGGRVVAESLGGRPLTVHNANADEKKILNVVEEMSIASGTPVPPVYIIEDEAINAFAAGHTPQDAVIGVTRGCIRVLNRDELQGVIAHEFSHIFHGDMKLNMRLVALLNGILLIGLIGEFLLRSSRHGRAFRSRKDQSAAAMMGIGLGLMIIGYAGTFFGKLIKAAVSRQREFLADASAVKFTRNPDGIGGALKKLGGYVGGSQMDVANAAEFSHMFFGEGANSLFSALATHPPLPERIKRIDPRWNGEFAHIDVYQPDENSYIEEGRLSEANEDHSPLEFSSPKNAMEFVVTVDQILQTIGQPNESHLAYAHQTLNAINDQLREAAHNPWDAQALMLGLLIDKNPDKQSIQWQALGKLFSQTQIHSIKPLALQASLLEPRLRLPLLELSLPALKNLSTQQYELFRSAMSHVIHADEHIDLIEWSFFKIITHNLEPKKSAHRLVDLTQLKNEACTLLSVIANAGANSASNAQAAFNKSKSIIGFDDLQLMNESDYNMMDLDLAINRLNCVKPLQKPKLLKAMSQCVLADQEITVVEAELFRAIADALDCPVPPLIVASH</sequence>
<evidence type="ECO:0000256" key="8">
    <source>
        <dbReference type="ARBA" id="ARBA00022989"/>
    </source>
</evidence>
<keyword evidence="8 11" id="KW-1133">Transmembrane helix</keyword>
<dbReference type="RefSeq" id="WP_189415349.1">
    <property type="nucleotide sequence ID" value="NZ_BMYZ01000001.1"/>
</dbReference>
<accession>A0ABQ3ASG5</accession>
<protein>
    <submittedName>
        <fullName evidence="13">Zn-dependent protease</fullName>
    </submittedName>
</protein>
<evidence type="ECO:0000256" key="9">
    <source>
        <dbReference type="ARBA" id="ARBA00023049"/>
    </source>
</evidence>
<dbReference type="InterPro" id="IPR050083">
    <property type="entry name" value="HtpX_protease"/>
</dbReference>
<keyword evidence="9" id="KW-0482">Metalloprotease</keyword>
<feature type="transmembrane region" description="Helical" evidence="11">
    <location>
        <begin position="234"/>
        <end position="255"/>
    </location>
</feature>
<feature type="domain" description="Peptidase M48" evidence="12">
    <location>
        <begin position="115"/>
        <end position="335"/>
    </location>
</feature>
<keyword evidence="6" id="KW-0378">Hydrolase</keyword>
<organism evidence="13 14">
    <name type="scientific">Cellvibrio zantedeschiae</name>
    <dbReference type="NCBI Taxonomy" id="1237077"/>
    <lineage>
        <taxon>Bacteria</taxon>
        <taxon>Pseudomonadati</taxon>
        <taxon>Pseudomonadota</taxon>
        <taxon>Gammaproteobacteria</taxon>
        <taxon>Cellvibrionales</taxon>
        <taxon>Cellvibrionaceae</taxon>
        <taxon>Cellvibrio</taxon>
    </lineage>
</organism>
<dbReference type="Pfam" id="PF01435">
    <property type="entry name" value="Peptidase_M48"/>
    <property type="match status" value="1"/>
</dbReference>
<keyword evidence="2" id="KW-1003">Cell membrane</keyword>
<evidence type="ECO:0000256" key="10">
    <source>
        <dbReference type="ARBA" id="ARBA00023136"/>
    </source>
</evidence>
<keyword evidence="4 11" id="KW-0812">Transmembrane</keyword>
<evidence type="ECO:0000256" key="4">
    <source>
        <dbReference type="ARBA" id="ARBA00022692"/>
    </source>
</evidence>